<dbReference type="AlphaFoldDB" id="A0A4Z1KNJ2"/>
<organism evidence="1 2">
    <name type="scientific">Botrytis porri</name>
    <dbReference type="NCBI Taxonomy" id="87229"/>
    <lineage>
        <taxon>Eukaryota</taxon>
        <taxon>Fungi</taxon>
        <taxon>Dikarya</taxon>
        <taxon>Ascomycota</taxon>
        <taxon>Pezizomycotina</taxon>
        <taxon>Leotiomycetes</taxon>
        <taxon>Helotiales</taxon>
        <taxon>Sclerotiniaceae</taxon>
        <taxon>Botrytis</taxon>
    </lineage>
</organism>
<comment type="caution">
    <text evidence="1">The sequence shown here is derived from an EMBL/GenBank/DDBJ whole genome shotgun (WGS) entry which is preliminary data.</text>
</comment>
<accession>A0A4Z1KNJ2</accession>
<proteinExistence type="predicted"/>
<keyword evidence="2" id="KW-1185">Reference proteome</keyword>
<dbReference type="Proteomes" id="UP000297280">
    <property type="component" value="Unassembled WGS sequence"/>
</dbReference>
<evidence type="ECO:0000313" key="2">
    <source>
        <dbReference type="Proteomes" id="UP000297280"/>
    </source>
</evidence>
<dbReference type="STRING" id="87229.A0A4Z1KNJ2"/>
<sequence>MLGVRHTTAFDFYVCVIISLPPLEEWGEEVEKHVLTKLGMRQMVDRHRETEFAQCEESVELFRKNLGMDIPMRGFLRDEQSYKELERNASAVTGMWIFSRKAFGQANGENIRDVYERFKEHFEISEVPGLAVFDI</sequence>
<dbReference type="EMBL" id="PQXO01000210">
    <property type="protein sequence ID" value="TGO87673.1"/>
    <property type="molecule type" value="Genomic_DNA"/>
</dbReference>
<evidence type="ECO:0000313" key="1">
    <source>
        <dbReference type="EMBL" id="TGO87673.1"/>
    </source>
</evidence>
<reference evidence="1 2" key="1">
    <citation type="submission" date="2017-12" db="EMBL/GenBank/DDBJ databases">
        <title>Comparative genomics of Botrytis spp.</title>
        <authorList>
            <person name="Valero-Jimenez C.A."/>
            <person name="Tapia P."/>
            <person name="Veloso J."/>
            <person name="Silva-Moreno E."/>
            <person name="Staats M."/>
            <person name="Valdes J.H."/>
            <person name="Van Kan J.A.L."/>
        </authorList>
    </citation>
    <scope>NUCLEOTIDE SEQUENCE [LARGE SCALE GENOMIC DNA]</scope>
    <source>
        <strain evidence="1 2">MUCL3349</strain>
    </source>
</reference>
<gene>
    <name evidence="1" type="ORF">BPOR_0210g00020</name>
</gene>
<protein>
    <submittedName>
        <fullName evidence="1">Uncharacterized protein</fullName>
    </submittedName>
</protein>
<name>A0A4Z1KNJ2_9HELO</name>